<keyword evidence="2 4" id="KW-0442">Lipid degradation</keyword>
<proteinExistence type="predicted"/>
<feature type="short sequence motif" description="GXGXXG" evidence="4">
    <location>
        <begin position="11"/>
        <end position="16"/>
    </location>
</feature>
<feature type="domain" description="PNPLA" evidence="5">
    <location>
        <begin position="7"/>
        <end position="165"/>
    </location>
</feature>
<dbReference type="Gene3D" id="3.40.1090.10">
    <property type="entry name" value="Cytosolic phospholipase A2 catalytic domain"/>
    <property type="match status" value="2"/>
</dbReference>
<organism evidence="6 7">
    <name type="scientific">Halanaerobium congolense</name>
    <dbReference type="NCBI Taxonomy" id="54121"/>
    <lineage>
        <taxon>Bacteria</taxon>
        <taxon>Bacillati</taxon>
        <taxon>Bacillota</taxon>
        <taxon>Clostridia</taxon>
        <taxon>Halanaerobiales</taxon>
        <taxon>Halanaerobiaceae</taxon>
        <taxon>Halanaerobium</taxon>
    </lineage>
</organism>
<dbReference type="AlphaFoldDB" id="A0A1G6LYG3"/>
<evidence type="ECO:0000259" key="5">
    <source>
        <dbReference type="PROSITE" id="PS51635"/>
    </source>
</evidence>
<dbReference type="InterPro" id="IPR002641">
    <property type="entry name" value="PNPLA_dom"/>
</dbReference>
<gene>
    <name evidence="6" type="ORF">SAMN04488597_10740</name>
</gene>
<evidence type="ECO:0000256" key="2">
    <source>
        <dbReference type="ARBA" id="ARBA00022963"/>
    </source>
</evidence>
<sequence>MTPKIGIALSGGGVKGFAHLGVLKALEEKGIEADVLAGVSAGAIVGSFIAAGKKPLEVMELINESDFFDFAKLSLPNRGIFTLDNMTENLKKSLGIKSFEELKIPFYVGAANIERARMEYFDKGDLIKIIQASASIPVLFSPVEINGELYVDGGLFENLPVNPLLDKCDILIAVNVMPVNLNGKLDSITDIAVRTFQLKTIVNAEELKAKADIFIEPTGIEKYNILNTKYSQELYDLGYNYCKNLEIEI</sequence>
<dbReference type="InterPro" id="IPR050301">
    <property type="entry name" value="NTE"/>
</dbReference>
<dbReference type="Pfam" id="PF01734">
    <property type="entry name" value="Patatin"/>
    <property type="match status" value="1"/>
</dbReference>
<keyword evidence="1 4" id="KW-0378">Hydrolase</keyword>
<evidence type="ECO:0000256" key="3">
    <source>
        <dbReference type="ARBA" id="ARBA00023098"/>
    </source>
</evidence>
<protein>
    <submittedName>
        <fullName evidence="6">NTE family protein</fullName>
    </submittedName>
</protein>
<dbReference type="CDD" id="cd07205">
    <property type="entry name" value="Pat_PNPLA6_PNPLA7_NTE1_like"/>
    <property type="match status" value="1"/>
</dbReference>
<feature type="short sequence motif" description="GXSXG" evidence="4">
    <location>
        <begin position="38"/>
        <end position="42"/>
    </location>
</feature>
<dbReference type="PROSITE" id="PS51635">
    <property type="entry name" value="PNPLA"/>
    <property type="match status" value="1"/>
</dbReference>
<dbReference type="GO" id="GO:0016042">
    <property type="term" value="P:lipid catabolic process"/>
    <property type="evidence" value="ECO:0007669"/>
    <property type="project" value="UniProtKB-UniRule"/>
</dbReference>
<accession>A0A1G6LYG3</accession>
<evidence type="ECO:0000313" key="7">
    <source>
        <dbReference type="Proteomes" id="UP000324896"/>
    </source>
</evidence>
<dbReference type="Proteomes" id="UP000324896">
    <property type="component" value="Unassembled WGS sequence"/>
</dbReference>
<dbReference type="RefSeq" id="WP_149796708.1">
    <property type="nucleotide sequence ID" value="NZ_FMYT01000007.1"/>
</dbReference>
<dbReference type="GO" id="GO:0016787">
    <property type="term" value="F:hydrolase activity"/>
    <property type="evidence" value="ECO:0007669"/>
    <property type="project" value="UniProtKB-UniRule"/>
</dbReference>
<feature type="short sequence motif" description="DGA/G" evidence="4">
    <location>
        <begin position="152"/>
        <end position="154"/>
    </location>
</feature>
<dbReference type="PANTHER" id="PTHR14226:SF78">
    <property type="entry name" value="SLR0060 PROTEIN"/>
    <property type="match status" value="1"/>
</dbReference>
<dbReference type="InterPro" id="IPR016035">
    <property type="entry name" value="Acyl_Trfase/lysoPLipase"/>
</dbReference>
<reference evidence="6 7" key="1">
    <citation type="submission" date="2016-10" db="EMBL/GenBank/DDBJ databases">
        <authorList>
            <person name="Varghese N."/>
            <person name="Submissions S."/>
        </authorList>
    </citation>
    <scope>NUCLEOTIDE SEQUENCE [LARGE SCALE GENOMIC DNA]</scope>
    <source>
        <strain evidence="6 7">WG10</strain>
    </source>
</reference>
<dbReference type="SUPFAM" id="SSF52151">
    <property type="entry name" value="FabD/lysophospholipase-like"/>
    <property type="match status" value="1"/>
</dbReference>
<keyword evidence="3 4" id="KW-0443">Lipid metabolism</keyword>
<evidence type="ECO:0000256" key="4">
    <source>
        <dbReference type="PROSITE-ProRule" id="PRU01161"/>
    </source>
</evidence>
<feature type="active site" description="Nucleophile" evidence="4">
    <location>
        <position position="40"/>
    </location>
</feature>
<evidence type="ECO:0000256" key="1">
    <source>
        <dbReference type="ARBA" id="ARBA00022801"/>
    </source>
</evidence>
<feature type="active site" description="Proton acceptor" evidence="4">
    <location>
        <position position="152"/>
    </location>
</feature>
<dbReference type="PANTHER" id="PTHR14226">
    <property type="entry name" value="NEUROPATHY TARGET ESTERASE/SWISS CHEESE D.MELANOGASTER"/>
    <property type="match status" value="1"/>
</dbReference>
<evidence type="ECO:0000313" key="6">
    <source>
        <dbReference type="EMBL" id="SDC48338.1"/>
    </source>
</evidence>
<name>A0A1G6LYG3_9FIRM</name>
<dbReference type="EMBL" id="FMYT01000007">
    <property type="protein sequence ID" value="SDC48338.1"/>
    <property type="molecule type" value="Genomic_DNA"/>
</dbReference>